<comment type="caution">
    <text evidence="2">The sequence shown here is derived from an EMBL/GenBank/DDBJ whole genome shotgun (WGS) entry which is preliminary data.</text>
</comment>
<gene>
    <name evidence="2" type="ORF">AV656_11450</name>
</gene>
<dbReference type="EMBL" id="LQNT01000011">
    <property type="protein sequence ID" value="KZE37188.1"/>
    <property type="molecule type" value="Genomic_DNA"/>
</dbReference>
<dbReference type="AlphaFoldDB" id="A0A161RGR5"/>
<dbReference type="InterPro" id="IPR037523">
    <property type="entry name" value="VOC_core"/>
</dbReference>
<sequence length="130" mass="14892">MNRVCVISIYVPDLNQAIDFYTNTLGFEVNRRYGPKIASLIHGQIPIILEENDQTTHNQNIKTSRVVLGLQTENIFETVNALKEKDVTFIVEEPTDCPPGKYISFSDPFGNILEYLQFRNTEQAKVQQEI</sequence>
<organism evidence="2 3">
    <name type="scientific">Bhargavaea cecembensis</name>
    <dbReference type="NCBI Taxonomy" id="394098"/>
    <lineage>
        <taxon>Bacteria</taxon>
        <taxon>Bacillati</taxon>
        <taxon>Bacillota</taxon>
        <taxon>Bacilli</taxon>
        <taxon>Bacillales</taxon>
        <taxon>Caryophanaceae</taxon>
        <taxon>Bhargavaea</taxon>
    </lineage>
</organism>
<protein>
    <submittedName>
        <fullName evidence="2">Methylmalonyl-CoA epimerase</fullName>
    </submittedName>
</protein>
<evidence type="ECO:0000313" key="3">
    <source>
        <dbReference type="Proteomes" id="UP000076490"/>
    </source>
</evidence>
<dbReference type="PROSITE" id="PS51819">
    <property type="entry name" value="VOC"/>
    <property type="match status" value="1"/>
</dbReference>
<dbReference type="Gene3D" id="3.10.180.10">
    <property type="entry name" value="2,3-Dihydroxybiphenyl 1,2-Dioxygenase, domain 1"/>
    <property type="match status" value="1"/>
</dbReference>
<reference evidence="2 3" key="1">
    <citation type="submission" date="2016-01" db="EMBL/GenBank/DDBJ databases">
        <title>Whole genome sequencing of Bhargavaea cecembensis T14.</title>
        <authorList>
            <person name="Hong K.W."/>
        </authorList>
    </citation>
    <scope>NUCLEOTIDE SEQUENCE [LARGE SCALE GENOMIC DNA]</scope>
    <source>
        <strain evidence="2 3">T14</strain>
    </source>
</reference>
<proteinExistence type="predicted"/>
<accession>A0A161RGR5</accession>
<dbReference type="InterPro" id="IPR029068">
    <property type="entry name" value="Glyas_Bleomycin-R_OHBP_Dase"/>
</dbReference>
<evidence type="ECO:0000313" key="2">
    <source>
        <dbReference type="EMBL" id="KZE37188.1"/>
    </source>
</evidence>
<dbReference type="Pfam" id="PF00903">
    <property type="entry name" value="Glyoxalase"/>
    <property type="match status" value="1"/>
</dbReference>
<dbReference type="SUPFAM" id="SSF54593">
    <property type="entry name" value="Glyoxalase/Bleomycin resistance protein/Dihydroxybiphenyl dioxygenase"/>
    <property type="match status" value="1"/>
</dbReference>
<feature type="domain" description="VOC" evidence="1">
    <location>
        <begin position="3"/>
        <end position="118"/>
    </location>
</feature>
<dbReference type="Proteomes" id="UP000076490">
    <property type="component" value="Unassembled WGS sequence"/>
</dbReference>
<name>A0A161RGR5_9BACL</name>
<dbReference type="PANTHER" id="PTHR36437">
    <property type="entry name" value="GLYOXALASE/BLEOMYCIN RESISTANCE PROTEIN/DIOXYGENASE"/>
    <property type="match status" value="1"/>
</dbReference>
<dbReference type="OrthoDB" id="582242at2"/>
<evidence type="ECO:0000259" key="1">
    <source>
        <dbReference type="PROSITE" id="PS51819"/>
    </source>
</evidence>
<dbReference type="InterPro" id="IPR004360">
    <property type="entry name" value="Glyas_Fos-R_dOase_dom"/>
</dbReference>
<dbReference type="PANTHER" id="PTHR36437:SF2">
    <property type="entry name" value="GLYOXALASE_BLEOMYCIN RESISTANCE PROTEIN_DIOXYGENASE"/>
    <property type="match status" value="1"/>
</dbReference>